<comment type="caution">
    <text evidence="1">The sequence shown here is derived from an EMBL/GenBank/DDBJ whole genome shotgun (WGS) entry which is preliminary data.</text>
</comment>
<name>A0A4R9JSS1_9LEPT</name>
<sequence length="312" mass="36092">MSFVSWKSTILKQKELCNQIVQTMKRTNPQFSEEELSLHLVPFFDSITGKNSYPLEEETIVSLFTQLLTLISKHILQQLESSTSLFFQILSDTNPEVKKDPVLFLSYLTNVIAKLENQKKEVFLKRFFSLLSKIQTIEETKLVLGLLFWASGKPEYREELFLPFQSLRPELLTAIKDKFGIDSSSLQFPFAPNTKKESSKMNFHFRSIPGYTLFGGNFKEIPVLYLDSEKVLLRSGETWFQLFVDEFGTSFHPIEKPLSPTKASVSPSAFWKPILEQKLDAKQVHSSFEKESYVIVTLKQSYQVYLFYLGRT</sequence>
<dbReference type="SUPFAM" id="SSF48371">
    <property type="entry name" value="ARM repeat"/>
    <property type="match status" value="1"/>
</dbReference>
<dbReference type="AlphaFoldDB" id="A0A4R9JSS1"/>
<accession>A0A4R9JSS1</accession>
<dbReference type="RefSeq" id="WP_135617664.1">
    <property type="nucleotide sequence ID" value="NZ_RQGG01000009.1"/>
</dbReference>
<reference evidence="1" key="1">
    <citation type="journal article" date="2019" name="PLoS Negl. Trop. Dis.">
        <title>Revisiting the worldwide diversity of Leptospira species in the environment.</title>
        <authorList>
            <person name="Vincent A.T."/>
            <person name="Schiettekatte O."/>
            <person name="Bourhy P."/>
            <person name="Veyrier F.J."/>
            <person name="Picardeau M."/>
        </authorList>
    </citation>
    <scope>NUCLEOTIDE SEQUENCE [LARGE SCALE GENOMIC DNA]</scope>
    <source>
        <strain evidence="1">201702454</strain>
    </source>
</reference>
<evidence type="ECO:0000313" key="1">
    <source>
        <dbReference type="EMBL" id="TGL55768.1"/>
    </source>
</evidence>
<proteinExistence type="predicted"/>
<evidence type="ECO:0000313" key="2">
    <source>
        <dbReference type="Proteomes" id="UP000297609"/>
    </source>
</evidence>
<gene>
    <name evidence="1" type="ORF">EHQ59_03000</name>
</gene>
<dbReference type="EMBL" id="RQGG01000009">
    <property type="protein sequence ID" value="TGL55768.1"/>
    <property type="molecule type" value="Genomic_DNA"/>
</dbReference>
<dbReference type="InterPro" id="IPR016024">
    <property type="entry name" value="ARM-type_fold"/>
</dbReference>
<dbReference type="OrthoDB" id="327624at2"/>
<keyword evidence="2" id="KW-1185">Reference proteome</keyword>
<protein>
    <submittedName>
        <fullName evidence="1">Uncharacterized protein</fullName>
    </submittedName>
</protein>
<dbReference type="Proteomes" id="UP000297609">
    <property type="component" value="Unassembled WGS sequence"/>
</dbReference>
<organism evidence="1 2">
    <name type="scientific">Leptospira kemamanensis</name>
    <dbReference type="NCBI Taxonomy" id="2484942"/>
    <lineage>
        <taxon>Bacteria</taxon>
        <taxon>Pseudomonadati</taxon>
        <taxon>Spirochaetota</taxon>
        <taxon>Spirochaetia</taxon>
        <taxon>Leptospirales</taxon>
        <taxon>Leptospiraceae</taxon>
        <taxon>Leptospira</taxon>
    </lineage>
</organism>